<protein>
    <submittedName>
        <fullName evidence="2">Uncharacterized protein</fullName>
    </submittedName>
</protein>
<accession>A0A7D5SP70</accession>
<feature type="transmembrane region" description="Helical" evidence="1">
    <location>
        <begin position="12"/>
        <end position="33"/>
    </location>
</feature>
<organism evidence="2 3">
    <name type="scientific">Halosimplex rubrum</name>
    <dbReference type="NCBI Taxonomy" id="869889"/>
    <lineage>
        <taxon>Archaea</taxon>
        <taxon>Methanobacteriati</taxon>
        <taxon>Methanobacteriota</taxon>
        <taxon>Stenosarchaea group</taxon>
        <taxon>Halobacteria</taxon>
        <taxon>Halobacteriales</taxon>
        <taxon>Haloarculaceae</taxon>
        <taxon>Halosimplex</taxon>
    </lineage>
</organism>
<reference evidence="2 3" key="1">
    <citation type="submission" date="2020-07" db="EMBL/GenBank/DDBJ databases">
        <title>Halosimplex pelagicum sp. nov. and Halosimplex rubrum sp. nov., isolated from salted brown alga Laminaria, and emended description of the genus Halosimplex.</title>
        <authorList>
            <person name="Cui H."/>
        </authorList>
    </citation>
    <scope>NUCLEOTIDE SEQUENCE [LARGE SCALE GENOMIC DNA]</scope>
    <source>
        <strain evidence="2 3">R27</strain>
    </source>
</reference>
<sequence>MTTVSVTDGLAYGLRMVAVFGILLTVAAVLTVVGTNMAMTARTYGLYGGGMDWGDSSSVRRCRSRAV</sequence>
<dbReference type="KEGG" id="hrr:HZS55_03185"/>
<keyword evidence="1" id="KW-1133">Transmembrane helix</keyword>
<evidence type="ECO:0000256" key="1">
    <source>
        <dbReference type="SAM" id="Phobius"/>
    </source>
</evidence>
<gene>
    <name evidence="2" type="ORF">HZS55_03185</name>
</gene>
<keyword evidence="3" id="KW-1185">Reference proteome</keyword>
<dbReference type="GeneID" id="56076834"/>
<keyword evidence="1" id="KW-0812">Transmembrane</keyword>
<name>A0A7D5SP70_9EURY</name>
<evidence type="ECO:0000313" key="2">
    <source>
        <dbReference type="EMBL" id="QLH76367.1"/>
    </source>
</evidence>
<dbReference type="AlphaFoldDB" id="A0A7D5SP70"/>
<keyword evidence="1" id="KW-0472">Membrane</keyword>
<dbReference type="Proteomes" id="UP000509667">
    <property type="component" value="Chromosome"/>
</dbReference>
<dbReference type="RefSeq" id="WP_179910308.1">
    <property type="nucleotide sequence ID" value="NZ_CP058910.1"/>
</dbReference>
<dbReference type="EMBL" id="CP058910">
    <property type="protein sequence ID" value="QLH76367.1"/>
    <property type="molecule type" value="Genomic_DNA"/>
</dbReference>
<proteinExistence type="predicted"/>
<evidence type="ECO:0000313" key="3">
    <source>
        <dbReference type="Proteomes" id="UP000509667"/>
    </source>
</evidence>